<dbReference type="AlphaFoldDB" id="A0A914BM84"/>
<accession>A0A914BM84</accession>
<reference evidence="2" key="1">
    <citation type="submission" date="2022-11" db="UniProtKB">
        <authorList>
            <consortium name="EnsemblMetazoa"/>
        </authorList>
    </citation>
    <scope>IDENTIFICATION</scope>
</reference>
<dbReference type="OrthoDB" id="6141573at2759"/>
<dbReference type="InterPro" id="IPR043128">
    <property type="entry name" value="Rev_trsase/Diguanyl_cyclase"/>
</dbReference>
<dbReference type="EnsemblMetazoa" id="XM_038221465.1">
    <property type="protein sequence ID" value="XP_038077393.1"/>
    <property type="gene ID" value="LOC119745241"/>
</dbReference>
<protein>
    <recommendedName>
        <fullName evidence="1">Reverse transcriptase domain-containing protein</fullName>
    </recommendedName>
</protein>
<dbReference type="InterPro" id="IPR000477">
    <property type="entry name" value="RT_dom"/>
</dbReference>
<dbReference type="InterPro" id="IPR043502">
    <property type="entry name" value="DNA/RNA_pol_sf"/>
</dbReference>
<dbReference type="RefSeq" id="XP_038077393.1">
    <property type="nucleotide sequence ID" value="XM_038221465.1"/>
</dbReference>
<organism evidence="2 3">
    <name type="scientific">Patiria miniata</name>
    <name type="common">Bat star</name>
    <name type="synonym">Asterina miniata</name>
    <dbReference type="NCBI Taxonomy" id="46514"/>
    <lineage>
        <taxon>Eukaryota</taxon>
        <taxon>Metazoa</taxon>
        <taxon>Echinodermata</taxon>
        <taxon>Eleutherozoa</taxon>
        <taxon>Asterozoa</taxon>
        <taxon>Asteroidea</taxon>
        <taxon>Valvatacea</taxon>
        <taxon>Valvatida</taxon>
        <taxon>Asterinidae</taxon>
        <taxon>Patiria</taxon>
    </lineage>
</organism>
<dbReference type="Proteomes" id="UP000887568">
    <property type="component" value="Unplaced"/>
</dbReference>
<dbReference type="Pfam" id="PF00078">
    <property type="entry name" value="RVT_1"/>
    <property type="match status" value="1"/>
</dbReference>
<dbReference type="Gene3D" id="3.10.10.10">
    <property type="entry name" value="HIV Type 1 Reverse Transcriptase, subunit A, domain 1"/>
    <property type="match status" value="1"/>
</dbReference>
<evidence type="ECO:0000259" key="1">
    <source>
        <dbReference type="Pfam" id="PF00078"/>
    </source>
</evidence>
<evidence type="ECO:0000313" key="2">
    <source>
        <dbReference type="EnsemblMetazoa" id="XP_038077393.1"/>
    </source>
</evidence>
<keyword evidence="3" id="KW-1185">Reference proteome</keyword>
<name>A0A914BM84_PATMI</name>
<dbReference type="OMA" id="WEEHVER"/>
<sequence length="379" mass="41742">MKAAFQSLNQEFDEVFNPVFNSYNGSAGHFEAVINMGPVQPPQYSKDKLQELQHKFDDLEQKGVFARPEEVGITVEYLNPSFLIKKSNGGFRLVTAFANVGRYSKPQPALMPDVNSTLQQIAQWKHIIATDLTNVLYQIPLSRDSMKYCGVATPFCGVRVYTRSAMGMPGSETALEELICRVLGDQLKEGIVAKIADDLYCGGNTHNELLHNWRLVLHTLYKCDLPLSAKKTVICPKTTTILGWVWSLGTLRGSPHRVATLASCSIPEKVAGLRSFIGAYKVLAYVLPNCASIISPLDRLITFNGLTTLAPPSPMLRVPSLKLVRSLYLAQMTSYGLSQMELSRIMALVQLCMSHAMVRCSLPASSVPNSVGQLGSRVK</sequence>
<dbReference type="PANTHER" id="PTHR33064">
    <property type="entry name" value="POL PROTEIN"/>
    <property type="match status" value="1"/>
</dbReference>
<dbReference type="Gene3D" id="3.30.70.270">
    <property type="match status" value="1"/>
</dbReference>
<feature type="domain" description="Reverse transcriptase" evidence="1">
    <location>
        <begin position="101"/>
        <end position="244"/>
    </location>
</feature>
<dbReference type="GeneID" id="119745241"/>
<dbReference type="PANTHER" id="PTHR33064:SF37">
    <property type="entry name" value="RIBONUCLEASE H"/>
    <property type="match status" value="1"/>
</dbReference>
<dbReference type="InterPro" id="IPR051320">
    <property type="entry name" value="Viral_Replic_Matur_Polypro"/>
</dbReference>
<dbReference type="SUPFAM" id="SSF56672">
    <property type="entry name" value="DNA/RNA polymerases"/>
    <property type="match status" value="1"/>
</dbReference>
<proteinExistence type="predicted"/>
<evidence type="ECO:0000313" key="3">
    <source>
        <dbReference type="Proteomes" id="UP000887568"/>
    </source>
</evidence>